<evidence type="ECO:0000313" key="7">
    <source>
        <dbReference type="Proteomes" id="UP000609651"/>
    </source>
</evidence>
<reference evidence="6 7" key="1">
    <citation type="journal article" date="2020" name="Syst. Appl. Microbiol.">
        <title>Alienimonas chondri sp. nov., a novel planctomycete isolated from the biofilm of the red alga Chondrus crispus.</title>
        <authorList>
            <person name="Vitorino I."/>
            <person name="Albuquerque L."/>
            <person name="Wiegand S."/>
            <person name="Kallscheuer N."/>
            <person name="da Costa M.S."/>
            <person name="Lobo-da-Cunha A."/>
            <person name="Jogler C."/>
            <person name="Lage O.M."/>
        </authorList>
    </citation>
    <scope>NUCLEOTIDE SEQUENCE [LARGE SCALE GENOMIC DNA]</scope>
    <source>
        <strain evidence="6 7">LzC2</strain>
    </source>
</reference>
<dbReference type="InterPro" id="IPR001647">
    <property type="entry name" value="HTH_TetR"/>
</dbReference>
<dbReference type="InterPro" id="IPR050109">
    <property type="entry name" value="HTH-type_TetR-like_transc_reg"/>
</dbReference>
<dbReference type="PRINTS" id="PR00455">
    <property type="entry name" value="HTHTETR"/>
</dbReference>
<gene>
    <name evidence="6" type="ORF">LzC2_03430</name>
</gene>
<feature type="domain" description="HTH tetR-type" evidence="5">
    <location>
        <begin position="7"/>
        <end position="67"/>
    </location>
</feature>
<keyword evidence="1" id="KW-0805">Transcription regulation</keyword>
<feature type="DNA-binding region" description="H-T-H motif" evidence="4">
    <location>
        <begin position="30"/>
        <end position="49"/>
    </location>
</feature>
<dbReference type="SUPFAM" id="SSF46689">
    <property type="entry name" value="Homeodomain-like"/>
    <property type="match status" value="1"/>
</dbReference>
<dbReference type="PROSITE" id="PS50977">
    <property type="entry name" value="HTH_TETR_2"/>
    <property type="match status" value="1"/>
</dbReference>
<sequence>MRAKQREQTREQIVAAALTALSELGFDGASTRTIAELASVSQGLLTYHFKNKEELWRAAADHLFALHDDWMERAIISPDKADSRTRQREYIRRLVLFHAKHPEFTRFMALYGKTDDVRSRWLADTHLARTYAQVAEALEDTPAADLPHAFYTLAAAAGAMFNAGPECERITGIDPTSRASVTRHADYLARLMVPDAPAAASDT</sequence>
<dbReference type="Pfam" id="PF00440">
    <property type="entry name" value="TetR_N"/>
    <property type="match status" value="1"/>
</dbReference>
<keyword evidence="3" id="KW-0804">Transcription</keyword>
<keyword evidence="7" id="KW-1185">Reference proteome</keyword>
<dbReference type="PANTHER" id="PTHR30055:SF234">
    <property type="entry name" value="HTH-TYPE TRANSCRIPTIONAL REGULATOR BETI"/>
    <property type="match status" value="1"/>
</dbReference>
<evidence type="ECO:0000259" key="5">
    <source>
        <dbReference type="PROSITE" id="PS50977"/>
    </source>
</evidence>
<dbReference type="SUPFAM" id="SSF48498">
    <property type="entry name" value="Tetracyclin repressor-like, C-terminal domain"/>
    <property type="match status" value="1"/>
</dbReference>
<evidence type="ECO:0000256" key="3">
    <source>
        <dbReference type="ARBA" id="ARBA00023163"/>
    </source>
</evidence>
<accession>A0ABX1V927</accession>
<protein>
    <recommendedName>
        <fullName evidence="5">HTH tetR-type domain-containing protein</fullName>
    </recommendedName>
</protein>
<name>A0ABX1V927_9PLAN</name>
<evidence type="ECO:0000256" key="2">
    <source>
        <dbReference type="ARBA" id="ARBA00023125"/>
    </source>
</evidence>
<dbReference type="Gene3D" id="1.10.357.10">
    <property type="entry name" value="Tetracycline Repressor, domain 2"/>
    <property type="match status" value="1"/>
</dbReference>
<proteinExistence type="predicted"/>
<evidence type="ECO:0000256" key="4">
    <source>
        <dbReference type="PROSITE-ProRule" id="PRU00335"/>
    </source>
</evidence>
<dbReference type="EMBL" id="WTPX01000006">
    <property type="protein sequence ID" value="NNJ24289.1"/>
    <property type="molecule type" value="Genomic_DNA"/>
</dbReference>
<keyword evidence="2 4" id="KW-0238">DNA-binding</keyword>
<dbReference type="Proteomes" id="UP000609651">
    <property type="component" value="Unassembled WGS sequence"/>
</dbReference>
<evidence type="ECO:0000256" key="1">
    <source>
        <dbReference type="ARBA" id="ARBA00023015"/>
    </source>
</evidence>
<comment type="caution">
    <text evidence="6">The sequence shown here is derived from an EMBL/GenBank/DDBJ whole genome shotgun (WGS) entry which is preliminary data.</text>
</comment>
<evidence type="ECO:0000313" key="6">
    <source>
        <dbReference type="EMBL" id="NNJ24289.1"/>
    </source>
</evidence>
<dbReference type="InterPro" id="IPR036271">
    <property type="entry name" value="Tet_transcr_reg_TetR-rel_C_sf"/>
</dbReference>
<organism evidence="6 7">
    <name type="scientific">Alienimonas chondri</name>
    <dbReference type="NCBI Taxonomy" id="2681879"/>
    <lineage>
        <taxon>Bacteria</taxon>
        <taxon>Pseudomonadati</taxon>
        <taxon>Planctomycetota</taxon>
        <taxon>Planctomycetia</taxon>
        <taxon>Planctomycetales</taxon>
        <taxon>Planctomycetaceae</taxon>
        <taxon>Alienimonas</taxon>
    </lineage>
</organism>
<dbReference type="PROSITE" id="PS01081">
    <property type="entry name" value="HTH_TETR_1"/>
    <property type="match status" value="1"/>
</dbReference>
<dbReference type="PANTHER" id="PTHR30055">
    <property type="entry name" value="HTH-TYPE TRANSCRIPTIONAL REGULATOR RUTR"/>
    <property type="match status" value="1"/>
</dbReference>
<dbReference type="InterPro" id="IPR009057">
    <property type="entry name" value="Homeodomain-like_sf"/>
</dbReference>
<dbReference type="RefSeq" id="WP_171183074.1">
    <property type="nucleotide sequence ID" value="NZ_WTPX01000006.1"/>
</dbReference>
<dbReference type="InterPro" id="IPR023772">
    <property type="entry name" value="DNA-bd_HTH_TetR-type_CS"/>
</dbReference>